<comment type="catalytic activity">
    <reaction evidence="1">
        <text>(8S)-3',8-cyclo-7,8-dihydroguanosine 5'-triphosphate = cyclic pyranopterin phosphate + diphosphate</text>
        <dbReference type="Rhea" id="RHEA:49580"/>
        <dbReference type="ChEBI" id="CHEBI:33019"/>
        <dbReference type="ChEBI" id="CHEBI:59648"/>
        <dbReference type="ChEBI" id="CHEBI:131766"/>
        <dbReference type="EC" id="4.6.1.17"/>
    </reaction>
</comment>
<dbReference type="InterPro" id="IPR058240">
    <property type="entry name" value="rSAM_sf"/>
</dbReference>
<feature type="region of interest" description="Disordered" evidence="17">
    <location>
        <begin position="491"/>
        <end position="522"/>
    </location>
</feature>
<comment type="cofactor">
    <cofactor evidence="2">
        <name>[4Fe-4S] cluster</name>
        <dbReference type="ChEBI" id="CHEBI:49883"/>
    </cofactor>
</comment>
<dbReference type="Proteomes" id="UP001239445">
    <property type="component" value="Unassembled WGS sequence"/>
</dbReference>
<keyword evidence="12" id="KW-0496">Mitochondrion</keyword>
<dbReference type="Gene3D" id="3.20.20.70">
    <property type="entry name" value="Aldolase class I"/>
    <property type="match status" value="1"/>
</dbReference>
<dbReference type="SFLD" id="SFLDS00029">
    <property type="entry name" value="Radical_SAM"/>
    <property type="match status" value="1"/>
</dbReference>
<proteinExistence type="inferred from homology"/>
<dbReference type="SFLD" id="SFLDG01067">
    <property type="entry name" value="SPASM/twitch_domain_containing"/>
    <property type="match status" value="1"/>
</dbReference>
<dbReference type="InterPro" id="IPR050105">
    <property type="entry name" value="MoCo_biosynth_MoaA/MoaC"/>
</dbReference>
<keyword evidence="15" id="KW-0456">Lyase</keyword>
<dbReference type="Pfam" id="PF01967">
    <property type="entry name" value="MoaC"/>
    <property type="match status" value="1"/>
</dbReference>
<keyword evidence="14" id="KW-0501">Molybdenum cofactor biosynthesis</keyword>
<evidence type="ECO:0000256" key="9">
    <source>
        <dbReference type="ARBA" id="ARBA00022741"/>
    </source>
</evidence>
<dbReference type="InterPro" id="IPR000385">
    <property type="entry name" value="MoaA_NifB_PqqE_Fe-S-bd_CS"/>
</dbReference>
<dbReference type="GO" id="GO:0061799">
    <property type="term" value="F:cyclic pyranopterin monophosphate synthase activity"/>
    <property type="evidence" value="ECO:0007669"/>
    <property type="project" value="UniProtKB-EC"/>
</dbReference>
<comment type="similarity">
    <text evidence="5">In the N-terminal section; belongs to the radical SAM superfamily. MoaA family.</text>
</comment>
<accession>A0AAJ0B548</accession>
<sequence>MATSTRYLARRVRPGPLRVAQTNRVPVSPHHHHPTRRIATAAAAVDQAVPFPQSPTAPPTPIRDPVADVQSRRDRIRDAKPFSAFLTDTFDRQHDYLRISVTERCNLRCLYCMPEEGVPLSPSRELLTTPEIVLLSSLFVSQGVTKIRLTGGEPTVRRDIVPLMQQIGALRAHGLRELCLTTNGLSLHRKLDAMVEAGLTGVNLSLDTLDPWQFQLMTRRAGFAAVRKSMDRILELNRAGAGIKFKINCVVMRGLNDREILPFVEMTRDEDIEVRFIEYMPFDGNKWSEGKMFSFQEMLDVIRSKYPDVHRETGHRNDTSKTYKVPGFAGRIGFITSMTHNFCGTCNRLRITSDGNLKVCLFGNAEVSLRDILRKVNQGEPIEEEVLETLKQVAMAKPGYIAPLDDTPPLMAPNSQELLEVIGMAVKNKKEKHAGIGELEHMKNRPMILIDSSRLSSSVQPMARPARGLSIPTYLLPSNISASHIRFASTSTRTKHNKPTQSTRRLFSTTTQKLSQKKNEDQQTRLTHVSQSGTAHMVSISDKTPTKRTAIAKCSVRFSSREVIPLIKQNQLKKGDVLSVARIAGIMAAKRTADLIPLCHPIAVTHVAVELGVVEADADEEEGNGSGNGRVDVQATVSCDGKTGVEMEALTAAGAAALTVYDMCKAVDKRMVVEGLRVVLKEGGRSGRWVEEGLREGE</sequence>
<protein>
    <submittedName>
        <fullName evidence="19">Molybdenum cofactor biosynthesis protein 1 B</fullName>
    </submittedName>
</protein>
<evidence type="ECO:0000256" key="13">
    <source>
        <dbReference type="ARBA" id="ARBA00023134"/>
    </source>
</evidence>
<keyword evidence="6" id="KW-0004">4Fe-4S</keyword>
<dbReference type="InterPro" id="IPR013785">
    <property type="entry name" value="Aldolase_TIM"/>
</dbReference>
<evidence type="ECO:0000256" key="5">
    <source>
        <dbReference type="ARBA" id="ARBA00009862"/>
    </source>
</evidence>
<comment type="catalytic activity">
    <reaction evidence="16">
        <text>GTP + AH2 + S-adenosyl-L-methionine = (8S)-3',8-cyclo-7,8-dihydroguanosine 5'-triphosphate + 5'-deoxyadenosine + L-methionine + A + H(+)</text>
        <dbReference type="Rhea" id="RHEA:49576"/>
        <dbReference type="ChEBI" id="CHEBI:13193"/>
        <dbReference type="ChEBI" id="CHEBI:15378"/>
        <dbReference type="ChEBI" id="CHEBI:17319"/>
        <dbReference type="ChEBI" id="CHEBI:17499"/>
        <dbReference type="ChEBI" id="CHEBI:37565"/>
        <dbReference type="ChEBI" id="CHEBI:57844"/>
        <dbReference type="ChEBI" id="CHEBI:59789"/>
        <dbReference type="ChEBI" id="CHEBI:131766"/>
        <dbReference type="EC" id="4.1.99.22"/>
    </reaction>
</comment>
<evidence type="ECO:0000256" key="11">
    <source>
        <dbReference type="ARBA" id="ARBA00023014"/>
    </source>
</evidence>
<dbReference type="InterPro" id="IPR036522">
    <property type="entry name" value="MoaC_sf"/>
</dbReference>
<evidence type="ECO:0000313" key="20">
    <source>
        <dbReference type="Proteomes" id="UP001239445"/>
    </source>
</evidence>
<evidence type="ECO:0000313" key="19">
    <source>
        <dbReference type="EMBL" id="KAK1751869.1"/>
    </source>
</evidence>
<gene>
    <name evidence="19" type="ORF">QBC47DRAFT_391246</name>
</gene>
<dbReference type="InterPro" id="IPR010505">
    <property type="entry name" value="MoaA_twitch"/>
</dbReference>
<dbReference type="SUPFAM" id="SSF55040">
    <property type="entry name" value="Molybdenum cofactor biosynthesis protein C, MoaC"/>
    <property type="match status" value="1"/>
</dbReference>
<dbReference type="HAMAP" id="MF_01224_B">
    <property type="entry name" value="MoaC_B"/>
    <property type="match status" value="1"/>
</dbReference>
<keyword evidence="11" id="KW-0411">Iron-sulfur</keyword>
<evidence type="ECO:0000256" key="4">
    <source>
        <dbReference type="ARBA" id="ARBA00008484"/>
    </source>
</evidence>
<dbReference type="GO" id="GO:0006777">
    <property type="term" value="P:Mo-molybdopterin cofactor biosynthetic process"/>
    <property type="evidence" value="ECO:0007669"/>
    <property type="project" value="UniProtKB-KW"/>
</dbReference>
<comment type="caution">
    <text evidence="19">The sequence shown here is derived from an EMBL/GenBank/DDBJ whole genome shotgun (WGS) entry which is preliminary data.</text>
</comment>
<dbReference type="Pfam" id="PF06463">
    <property type="entry name" value="Mob_synth_C"/>
    <property type="match status" value="1"/>
</dbReference>
<evidence type="ECO:0000256" key="7">
    <source>
        <dbReference type="ARBA" id="ARBA00022691"/>
    </source>
</evidence>
<evidence type="ECO:0000259" key="18">
    <source>
        <dbReference type="PROSITE" id="PS51918"/>
    </source>
</evidence>
<dbReference type="InterPro" id="IPR007197">
    <property type="entry name" value="rSAM"/>
</dbReference>
<dbReference type="CDD" id="cd01420">
    <property type="entry name" value="MoaC_PE"/>
    <property type="match status" value="1"/>
</dbReference>
<reference evidence="19" key="1">
    <citation type="submission" date="2023-06" db="EMBL/GenBank/DDBJ databases">
        <title>Genome-scale phylogeny and comparative genomics of the fungal order Sordariales.</title>
        <authorList>
            <consortium name="Lawrence Berkeley National Laboratory"/>
            <person name="Hensen N."/>
            <person name="Bonometti L."/>
            <person name="Westerberg I."/>
            <person name="Brannstrom I.O."/>
            <person name="Guillou S."/>
            <person name="Cros-Aarteil S."/>
            <person name="Calhoun S."/>
            <person name="Haridas S."/>
            <person name="Kuo A."/>
            <person name="Mondo S."/>
            <person name="Pangilinan J."/>
            <person name="Riley R."/>
            <person name="Labutti K."/>
            <person name="Andreopoulos B."/>
            <person name="Lipzen A."/>
            <person name="Chen C."/>
            <person name="Yanf M."/>
            <person name="Daum C."/>
            <person name="Ng V."/>
            <person name="Clum A."/>
            <person name="Steindorff A."/>
            <person name="Ohm R."/>
            <person name="Martin F."/>
            <person name="Silar P."/>
            <person name="Natvig D."/>
            <person name="Lalanne C."/>
            <person name="Gautier V."/>
            <person name="Ament-Velasquez S.L."/>
            <person name="Kruys A."/>
            <person name="Hutchinson M.I."/>
            <person name="Powell A.J."/>
            <person name="Barry K."/>
            <person name="Miller A.N."/>
            <person name="Grigoriev I.V."/>
            <person name="Debuchy R."/>
            <person name="Gladieux P."/>
            <person name="Thoren M.H."/>
            <person name="Johannesson H."/>
        </authorList>
    </citation>
    <scope>NUCLEOTIDE SEQUENCE</scope>
    <source>
        <strain evidence="19">PSN4</strain>
    </source>
</reference>
<evidence type="ECO:0000256" key="12">
    <source>
        <dbReference type="ARBA" id="ARBA00023128"/>
    </source>
</evidence>
<keyword evidence="20" id="KW-1185">Reference proteome</keyword>
<evidence type="ECO:0000256" key="14">
    <source>
        <dbReference type="ARBA" id="ARBA00023150"/>
    </source>
</evidence>
<dbReference type="Gene3D" id="3.30.70.640">
    <property type="entry name" value="Molybdopterin cofactor biosynthesis C (MoaC) domain"/>
    <property type="match status" value="1"/>
</dbReference>
<keyword evidence="13" id="KW-0342">GTP-binding</keyword>
<dbReference type="InterPro" id="IPR002820">
    <property type="entry name" value="Mopterin_CF_biosynth-C_dom"/>
</dbReference>
<evidence type="ECO:0000256" key="6">
    <source>
        <dbReference type="ARBA" id="ARBA00022485"/>
    </source>
</evidence>
<dbReference type="NCBIfam" id="NF006870">
    <property type="entry name" value="PRK09364.1"/>
    <property type="match status" value="1"/>
</dbReference>
<dbReference type="PROSITE" id="PS01305">
    <property type="entry name" value="MOAA_NIFB_PQQE"/>
    <property type="match status" value="1"/>
</dbReference>
<keyword evidence="7" id="KW-0949">S-adenosyl-L-methionine</keyword>
<dbReference type="PANTHER" id="PTHR22960">
    <property type="entry name" value="MOLYBDOPTERIN COFACTOR SYNTHESIS PROTEIN A"/>
    <property type="match status" value="1"/>
</dbReference>
<keyword evidence="8" id="KW-0479">Metal-binding</keyword>
<feature type="domain" description="Radical SAM core" evidence="18">
    <location>
        <begin position="89"/>
        <end position="316"/>
    </location>
</feature>
<dbReference type="GO" id="GO:0005525">
    <property type="term" value="F:GTP binding"/>
    <property type="evidence" value="ECO:0007669"/>
    <property type="project" value="UniProtKB-KW"/>
</dbReference>
<dbReference type="CDD" id="cd21117">
    <property type="entry name" value="Twitch_MoaA"/>
    <property type="match status" value="1"/>
</dbReference>
<keyword evidence="9" id="KW-0547">Nucleotide-binding</keyword>
<dbReference type="SMART" id="SM00729">
    <property type="entry name" value="Elp3"/>
    <property type="match status" value="1"/>
</dbReference>
<feature type="compositionally biased region" description="Polar residues" evidence="17">
    <location>
        <begin position="499"/>
        <end position="514"/>
    </location>
</feature>
<dbReference type="InterPro" id="IPR047594">
    <property type="entry name" value="MoaC_bact/euk"/>
</dbReference>
<dbReference type="GO" id="GO:0051539">
    <property type="term" value="F:4 iron, 4 sulfur cluster binding"/>
    <property type="evidence" value="ECO:0007669"/>
    <property type="project" value="UniProtKB-KW"/>
</dbReference>
<dbReference type="EMBL" id="MU839841">
    <property type="protein sequence ID" value="KAK1751869.1"/>
    <property type="molecule type" value="Genomic_DNA"/>
</dbReference>
<dbReference type="PROSITE" id="PS51918">
    <property type="entry name" value="RADICAL_SAM"/>
    <property type="match status" value="1"/>
</dbReference>
<evidence type="ECO:0000256" key="1">
    <source>
        <dbReference type="ARBA" id="ARBA00001637"/>
    </source>
</evidence>
<dbReference type="SUPFAM" id="SSF102114">
    <property type="entry name" value="Radical SAM enzymes"/>
    <property type="match status" value="1"/>
</dbReference>
<dbReference type="NCBIfam" id="TIGR02666">
    <property type="entry name" value="moaA"/>
    <property type="match status" value="1"/>
</dbReference>
<evidence type="ECO:0000256" key="2">
    <source>
        <dbReference type="ARBA" id="ARBA00001966"/>
    </source>
</evidence>
<evidence type="ECO:0000256" key="8">
    <source>
        <dbReference type="ARBA" id="ARBA00022723"/>
    </source>
</evidence>
<dbReference type="InterPro" id="IPR006638">
    <property type="entry name" value="Elp3/MiaA/NifB-like_rSAM"/>
</dbReference>
<name>A0AAJ0B548_9PEZI</name>
<evidence type="ECO:0000256" key="10">
    <source>
        <dbReference type="ARBA" id="ARBA00023004"/>
    </source>
</evidence>
<dbReference type="GO" id="GO:0061798">
    <property type="term" value="F:GTP 3',8'-cyclase activity"/>
    <property type="evidence" value="ECO:0007669"/>
    <property type="project" value="UniProtKB-EC"/>
</dbReference>
<comment type="pathway">
    <text evidence="3">Cofactor biosynthesis; molybdopterin biosynthesis.</text>
</comment>
<evidence type="ECO:0000256" key="3">
    <source>
        <dbReference type="ARBA" id="ARBA00005046"/>
    </source>
</evidence>
<evidence type="ECO:0000256" key="15">
    <source>
        <dbReference type="ARBA" id="ARBA00023239"/>
    </source>
</evidence>
<dbReference type="InterPro" id="IPR023045">
    <property type="entry name" value="MoaC"/>
</dbReference>
<dbReference type="Pfam" id="PF04055">
    <property type="entry name" value="Radical_SAM"/>
    <property type="match status" value="1"/>
</dbReference>
<keyword evidence="10" id="KW-0408">Iron</keyword>
<evidence type="ECO:0000256" key="17">
    <source>
        <dbReference type="SAM" id="MobiDB-lite"/>
    </source>
</evidence>
<dbReference type="InterPro" id="IPR040064">
    <property type="entry name" value="MoaA-like"/>
</dbReference>
<dbReference type="InterPro" id="IPR013483">
    <property type="entry name" value="MoaA"/>
</dbReference>
<dbReference type="SFLD" id="SFLDG01383">
    <property type="entry name" value="cyclic_pyranopterin_phosphate"/>
    <property type="match status" value="1"/>
</dbReference>
<dbReference type="SFLD" id="SFLDG01386">
    <property type="entry name" value="main_SPASM_domain-containing"/>
    <property type="match status" value="1"/>
</dbReference>
<comment type="similarity">
    <text evidence="4">In the C-terminal section; belongs to the MoaC family.</text>
</comment>
<dbReference type="GO" id="GO:0046872">
    <property type="term" value="F:metal ion binding"/>
    <property type="evidence" value="ECO:0007669"/>
    <property type="project" value="UniProtKB-KW"/>
</dbReference>
<dbReference type="PANTHER" id="PTHR22960:SF0">
    <property type="entry name" value="MOLYBDENUM COFACTOR BIOSYNTHESIS PROTEIN 1"/>
    <property type="match status" value="1"/>
</dbReference>
<evidence type="ECO:0000256" key="16">
    <source>
        <dbReference type="ARBA" id="ARBA00048697"/>
    </source>
</evidence>
<dbReference type="AlphaFoldDB" id="A0AAJ0B548"/>
<dbReference type="NCBIfam" id="TIGR00581">
    <property type="entry name" value="moaC"/>
    <property type="match status" value="1"/>
</dbReference>
<organism evidence="19 20">
    <name type="scientific">Echria macrotheca</name>
    <dbReference type="NCBI Taxonomy" id="438768"/>
    <lineage>
        <taxon>Eukaryota</taxon>
        <taxon>Fungi</taxon>
        <taxon>Dikarya</taxon>
        <taxon>Ascomycota</taxon>
        <taxon>Pezizomycotina</taxon>
        <taxon>Sordariomycetes</taxon>
        <taxon>Sordariomycetidae</taxon>
        <taxon>Sordariales</taxon>
        <taxon>Schizotheciaceae</taxon>
        <taxon>Echria</taxon>
    </lineage>
</organism>
<dbReference type="CDD" id="cd01335">
    <property type="entry name" value="Radical_SAM"/>
    <property type="match status" value="1"/>
</dbReference>